<dbReference type="GeneID" id="33556379"/>
<proteinExistence type="predicted"/>
<dbReference type="RefSeq" id="XP_021873354.1">
    <property type="nucleotide sequence ID" value="XM_022014571.1"/>
</dbReference>
<reference evidence="1 2" key="1">
    <citation type="submission" date="2017-03" db="EMBL/GenBank/DDBJ databases">
        <title>Widespread Adenine N6-methylation of Active Genes in Fungi.</title>
        <authorList>
            <consortium name="DOE Joint Genome Institute"/>
            <person name="Mondo S.J."/>
            <person name="Dannebaum R.O."/>
            <person name="Kuo R.C."/>
            <person name="Louie K.B."/>
            <person name="Bewick A.J."/>
            <person name="Labutti K."/>
            <person name="Haridas S."/>
            <person name="Kuo A."/>
            <person name="Salamov A."/>
            <person name="Ahrendt S.R."/>
            <person name="Lau R."/>
            <person name="Bowen B.P."/>
            <person name="Lipzen A."/>
            <person name="Sullivan W."/>
            <person name="Andreopoulos W.B."/>
            <person name="Clum A."/>
            <person name="Lindquist E."/>
            <person name="Daum C."/>
            <person name="Northen T.R."/>
            <person name="Ramamoorthy G."/>
            <person name="Schmitz R.J."/>
            <person name="Gryganskyi A."/>
            <person name="Culley D."/>
            <person name="Magnuson J."/>
            <person name="James T.Y."/>
            <person name="O'Malley M.A."/>
            <person name="Stajich J.E."/>
            <person name="Spatafora J.W."/>
            <person name="Visel A."/>
            <person name="Grigoriev I.V."/>
        </authorList>
    </citation>
    <scope>NUCLEOTIDE SEQUENCE [LARGE SCALE GENOMIC DNA]</scope>
    <source>
        <strain evidence="1 2">NRRL Y-17943</strain>
    </source>
</reference>
<dbReference type="AlphaFoldDB" id="A0A1Y1UNH9"/>
<accession>A0A1Y1UNH9</accession>
<dbReference type="EMBL" id="NBSH01000002">
    <property type="protein sequence ID" value="ORX39569.1"/>
    <property type="molecule type" value="Genomic_DNA"/>
</dbReference>
<evidence type="ECO:0000313" key="1">
    <source>
        <dbReference type="EMBL" id="ORX39569.1"/>
    </source>
</evidence>
<comment type="caution">
    <text evidence="1">The sequence shown here is derived from an EMBL/GenBank/DDBJ whole genome shotgun (WGS) entry which is preliminary data.</text>
</comment>
<organism evidence="1 2">
    <name type="scientific">Kockovaella imperatae</name>
    <dbReference type="NCBI Taxonomy" id="4999"/>
    <lineage>
        <taxon>Eukaryota</taxon>
        <taxon>Fungi</taxon>
        <taxon>Dikarya</taxon>
        <taxon>Basidiomycota</taxon>
        <taxon>Agaricomycotina</taxon>
        <taxon>Tremellomycetes</taxon>
        <taxon>Tremellales</taxon>
        <taxon>Cuniculitremaceae</taxon>
        <taxon>Kockovaella</taxon>
    </lineage>
</organism>
<gene>
    <name evidence="1" type="ORF">BD324DRAFT_614189</name>
</gene>
<name>A0A1Y1UNH9_9TREE</name>
<evidence type="ECO:0000313" key="2">
    <source>
        <dbReference type="Proteomes" id="UP000193218"/>
    </source>
</evidence>
<keyword evidence="2" id="KW-1185">Reference proteome</keyword>
<dbReference type="Proteomes" id="UP000193218">
    <property type="component" value="Unassembled WGS sequence"/>
</dbReference>
<dbReference type="InParanoid" id="A0A1Y1UNH9"/>
<sequence>MELNLRMAELEQAKLFAIEDMEYGGAAGTADQTPLQDAVNHANEQVARLRNEARKRQEGTVPLCVRISGSQQPTPTTMSPI</sequence>
<protein>
    <submittedName>
        <fullName evidence="1">Uncharacterized protein</fullName>
    </submittedName>
</protein>